<keyword evidence="1" id="KW-0812">Transmembrane</keyword>
<proteinExistence type="predicted"/>
<name>A0A1G8H3A0_9FLAO</name>
<gene>
    <name evidence="2" type="ORF">SAMN04488062_12012</name>
</gene>
<dbReference type="AlphaFoldDB" id="A0A1G8H3A0"/>
<dbReference type="EMBL" id="FNDB01000020">
    <property type="protein sequence ID" value="SDI01073.1"/>
    <property type="molecule type" value="Genomic_DNA"/>
</dbReference>
<reference evidence="3" key="1">
    <citation type="submission" date="2016-10" db="EMBL/GenBank/DDBJ databases">
        <authorList>
            <person name="Varghese N."/>
            <person name="Submissions S."/>
        </authorList>
    </citation>
    <scope>NUCLEOTIDE SEQUENCE [LARGE SCALE GENOMIC DNA]</scope>
    <source>
        <strain evidence="3">CGMCC 1.2747</strain>
    </source>
</reference>
<organism evidence="2 3">
    <name type="scientific">Flavobacterium omnivorum</name>
    <dbReference type="NCBI Taxonomy" id="178355"/>
    <lineage>
        <taxon>Bacteria</taxon>
        <taxon>Pseudomonadati</taxon>
        <taxon>Bacteroidota</taxon>
        <taxon>Flavobacteriia</taxon>
        <taxon>Flavobacteriales</taxon>
        <taxon>Flavobacteriaceae</taxon>
        <taxon>Flavobacterium</taxon>
    </lineage>
</organism>
<feature type="transmembrane region" description="Helical" evidence="1">
    <location>
        <begin position="12"/>
        <end position="29"/>
    </location>
</feature>
<keyword evidence="1" id="KW-0472">Membrane</keyword>
<accession>A0A1G8H3A0</accession>
<keyword evidence="1" id="KW-1133">Transmembrane helix</keyword>
<evidence type="ECO:0000256" key="1">
    <source>
        <dbReference type="SAM" id="Phobius"/>
    </source>
</evidence>
<sequence>MMEFHNGGMTCFYRLALLMSSFASIYGKIKSNKSITKTPNLLSRKQ</sequence>
<evidence type="ECO:0000313" key="3">
    <source>
        <dbReference type="Proteomes" id="UP000199274"/>
    </source>
</evidence>
<evidence type="ECO:0000313" key="2">
    <source>
        <dbReference type="EMBL" id="SDI01073.1"/>
    </source>
</evidence>
<dbReference type="Proteomes" id="UP000199274">
    <property type="component" value="Unassembled WGS sequence"/>
</dbReference>
<protein>
    <submittedName>
        <fullName evidence="2">Uncharacterized protein</fullName>
    </submittedName>
</protein>
<keyword evidence="3" id="KW-1185">Reference proteome</keyword>
<dbReference type="STRING" id="178355.SAMN04488062_12012"/>